<proteinExistence type="inferred from homology"/>
<comment type="similarity">
    <text evidence="2">Belongs to the RmuC family.</text>
</comment>
<dbReference type="EMBL" id="JMKI01000021">
    <property type="protein sequence ID" value="KEJ92610.1"/>
    <property type="molecule type" value="Genomic_DNA"/>
</dbReference>
<dbReference type="OrthoDB" id="370725at2"/>
<evidence type="ECO:0000313" key="7">
    <source>
        <dbReference type="EMBL" id="KEJ92610.1"/>
    </source>
</evidence>
<dbReference type="PANTHER" id="PTHR30563:SF0">
    <property type="entry name" value="DNA RECOMBINATION PROTEIN RMUC"/>
    <property type="match status" value="1"/>
</dbReference>
<evidence type="ECO:0000256" key="2">
    <source>
        <dbReference type="ARBA" id="ARBA00009840"/>
    </source>
</evidence>
<dbReference type="AlphaFoldDB" id="A0A073IST8"/>
<dbReference type="GO" id="GO:0006310">
    <property type="term" value="P:DNA recombination"/>
    <property type="evidence" value="ECO:0007669"/>
    <property type="project" value="UniProtKB-KW"/>
</dbReference>
<comment type="function">
    <text evidence="1">Involved in DNA recombination.</text>
</comment>
<dbReference type="GeneID" id="90983193"/>
<feature type="region of interest" description="Disordered" evidence="6">
    <location>
        <begin position="456"/>
        <end position="477"/>
    </location>
</feature>
<dbReference type="PATRIC" id="fig|2754.20.peg.608"/>
<keyword evidence="4" id="KW-0233">DNA recombination</keyword>
<keyword evidence="3 5" id="KW-0175">Coiled coil</keyword>
<reference evidence="7 8" key="1">
    <citation type="submission" date="2014-04" db="EMBL/GenBank/DDBJ databases">
        <title>Draft Genome Sequence of Synergistes jonesii.</title>
        <authorList>
            <person name="Coil D.A."/>
            <person name="Eisen J.A."/>
            <person name="Holland-Moritz H.E."/>
        </authorList>
    </citation>
    <scope>NUCLEOTIDE SEQUENCE [LARGE SCALE GENOMIC DNA]</scope>
    <source>
        <strain evidence="7 8">78-1</strain>
    </source>
</reference>
<dbReference type="PANTHER" id="PTHR30563">
    <property type="entry name" value="DNA RECOMBINATION PROTEIN RMUC"/>
    <property type="match status" value="1"/>
</dbReference>
<comment type="caution">
    <text evidence="7">The sequence shown here is derived from an EMBL/GenBank/DDBJ whole genome shotgun (WGS) entry which is preliminary data.</text>
</comment>
<organism evidence="7 8">
    <name type="scientific">Synergistes jonesii</name>
    <dbReference type="NCBI Taxonomy" id="2754"/>
    <lineage>
        <taxon>Bacteria</taxon>
        <taxon>Thermotogati</taxon>
        <taxon>Synergistota</taxon>
        <taxon>Synergistia</taxon>
        <taxon>Synergistales</taxon>
        <taxon>Synergistaceae</taxon>
        <taxon>Synergistes</taxon>
    </lineage>
</organism>
<evidence type="ECO:0000256" key="5">
    <source>
        <dbReference type="SAM" id="Coils"/>
    </source>
</evidence>
<protein>
    <submittedName>
        <fullName evidence="7">Recombinase RmuC</fullName>
    </submittedName>
</protein>
<evidence type="ECO:0000256" key="6">
    <source>
        <dbReference type="SAM" id="MobiDB-lite"/>
    </source>
</evidence>
<gene>
    <name evidence="7" type="ORF">EH55_02295</name>
</gene>
<evidence type="ECO:0000256" key="3">
    <source>
        <dbReference type="ARBA" id="ARBA00023054"/>
    </source>
</evidence>
<evidence type="ECO:0000256" key="4">
    <source>
        <dbReference type="ARBA" id="ARBA00023172"/>
    </source>
</evidence>
<keyword evidence="8" id="KW-1185">Reference proteome</keyword>
<sequence length="477" mass="52971">MPQILIGAAAIAVLAGIYIVMSLSRFRESAGAMEQTAREVLSRLQKAEERLGDAEQRIDDGFASMRKEQREAALDARSEQSRAIESFGDTQAKRIKEIGDAQRENFTAFSQQITGLGDAQAARVKEMGDSQSESLSAFSQQLANISRLNEEKLEALRSVVEQRLIEISKSNEEKLEKMRATVDEQLHSTLERRLGEAFATVSERLELVHKGLGEMRALTTDVGDLRKVLSNVKVRGTWGEMQLHALLAQVLTNEQYAENVATRPGSSERVEFAIILPGSEGSGSVYLPIDSKFPIEDYRRLVSASEEGDAAAVAEARKALRARVLEEAKEIHAKYIEPPYTTDFGILYLPIEGLYAEVLRIDGLCEQMSRDFRVVPAGPATVCALLNSLQMGFRTLAIEKRSSEVWELLGKVKSEFEKFGDILDKTRKKIDDAAKELDKAGTRTKAIKRALTDVQRLPAGEEMAEEEETQPAAKDYE</sequence>
<dbReference type="Pfam" id="PF02646">
    <property type="entry name" value="RmuC"/>
    <property type="match status" value="1"/>
</dbReference>
<dbReference type="STRING" id="2754.EH55_02295"/>
<evidence type="ECO:0000256" key="1">
    <source>
        <dbReference type="ARBA" id="ARBA00003416"/>
    </source>
</evidence>
<evidence type="ECO:0000313" key="8">
    <source>
        <dbReference type="Proteomes" id="UP000027665"/>
    </source>
</evidence>
<name>A0A073IST8_9BACT</name>
<accession>A0A073IST8</accession>
<dbReference type="InterPro" id="IPR003798">
    <property type="entry name" value="DNA_recombination_RmuC"/>
</dbReference>
<dbReference type="eggNOG" id="COG1322">
    <property type="taxonomic scope" value="Bacteria"/>
</dbReference>
<feature type="coiled-coil region" evidence="5">
    <location>
        <begin position="30"/>
        <end position="57"/>
    </location>
</feature>
<dbReference type="RefSeq" id="WP_037975266.1">
    <property type="nucleotide sequence ID" value="NZ_JMKI01000021.1"/>
</dbReference>
<dbReference type="Proteomes" id="UP000027665">
    <property type="component" value="Unassembled WGS sequence"/>
</dbReference>